<feature type="domain" description="Dinitrogenase iron-molybdenum cofactor biosynthesis" evidence="3">
    <location>
        <begin position="110"/>
        <end position="200"/>
    </location>
</feature>
<evidence type="ECO:0000256" key="1">
    <source>
        <dbReference type="ARBA" id="ARBA00010285"/>
    </source>
</evidence>
<dbReference type="Pfam" id="PF02579">
    <property type="entry name" value="Nitro_FeMo-Co"/>
    <property type="match status" value="1"/>
</dbReference>
<dbReference type="InterPro" id="IPR036105">
    <property type="entry name" value="DiNase_FeMo-co_biosyn_sf"/>
</dbReference>
<dbReference type="AlphaFoldDB" id="A0A7Z2YDC2"/>
<keyword evidence="2" id="KW-0535">Nitrogen fixation</keyword>
<gene>
    <name evidence="4" type="ORF">GT360_06330</name>
</gene>
<dbReference type="PANTHER" id="PTHR33937">
    <property type="entry name" value="IRON-MOLYBDENUM PROTEIN-RELATED-RELATED"/>
    <property type="match status" value="1"/>
</dbReference>
<dbReference type="InterPro" id="IPR034169">
    <property type="entry name" value="NifX-like"/>
</dbReference>
<dbReference type="CDD" id="cd00853">
    <property type="entry name" value="NifX"/>
    <property type="match status" value="1"/>
</dbReference>
<dbReference type="InterPro" id="IPR051840">
    <property type="entry name" value="NifX/NifY_domain"/>
</dbReference>
<dbReference type="EMBL" id="CP047475">
    <property type="protein sequence ID" value="QIA63152.1"/>
    <property type="molecule type" value="Genomic_DNA"/>
</dbReference>
<keyword evidence="5" id="KW-1185">Reference proteome</keyword>
<dbReference type="PANTHER" id="PTHR33937:SF1">
    <property type="entry name" value="IRON-MOLIBDENUM COFACTOR PROCESSING PROTEIN"/>
    <property type="match status" value="1"/>
</dbReference>
<evidence type="ECO:0000313" key="5">
    <source>
        <dbReference type="Proteomes" id="UP000464262"/>
    </source>
</evidence>
<dbReference type="Gene3D" id="3.30.420.130">
    <property type="entry name" value="Dinitrogenase iron-molybdenum cofactor biosynthesis domain"/>
    <property type="match status" value="1"/>
</dbReference>
<evidence type="ECO:0000256" key="2">
    <source>
        <dbReference type="ARBA" id="ARBA00023231"/>
    </source>
</evidence>
<reference evidence="4 5" key="1">
    <citation type="submission" date="2020-01" db="EMBL/GenBank/DDBJ databases">
        <title>Whole genome and functional gene identification of agarase of Vibrio HN897.</title>
        <authorList>
            <person name="Liu Y."/>
            <person name="Zhao Z."/>
        </authorList>
    </citation>
    <scope>NUCLEOTIDE SEQUENCE [LARGE SCALE GENOMIC DNA]</scope>
    <source>
        <strain evidence="4 5">HN897</strain>
    </source>
</reference>
<dbReference type="InterPro" id="IPR003731">
    <property type="entry name" value="Di-Nase_FeMo-co_biosynth"/>
</dbReference>
<dbReference type="Gene3D" id="1.10.150.590">
    <property type="entry name" value="Dinitrogenase iron-molybdenum cofactor, N-terminal"/>
    <property type="match status" value="1"/>
</dbReference>
<name>A0A7Z2YDC2_9VIBR</name>
<dbReference type="Proteomes" id="UP000464262">
    <property type="component" value="Chromosome 1"/>
</dbReference>
<dbReference type="RefSeq" id="WP_164648056.1">
    <property type="nucleotide sequence ID" value="NZ_CP047475.1"/>
</dbReference>
<protein>
    <submittedName>
        <fullName evidence="4">Dinitrogenase iron-molybdenum cofactor</fullName>
    </submittedName>
</protein>
<comment type="similarity">
    <text evidence="1">Belongs to the NifX/NifY family.</text>
</comment>
<dbReference type="InterPro" id="IPR038127">
    <property type="entry name" value="NafY_N_sf"/>
</dbReference>
<organism evidence="4 5">
    <name type="scientific">Vibrio astriarenae</name>
    <dbReference type="NCBI Taxonomy" id="1481923"/>
    <lineage>
        <taxon>Bacteria</taxon>
        <taxon>Pseudomonadati</taxon>
        <taxon>Pseudomonadota</taxon>
        <taxon>Gammaproteobacteria</taxon>
        <taxon>Vibrionales</taxon>
        <taxon>Vibrionaceae</taxon>
        <taxon>Vibrio</taxon>
    </lineage>
</organism>
<dbReference type="KEGG" id="vas:GT360_06330"/>
<dbReference type="SUPFAM" id="SSF53146">
    <property type="entry name" value="Nitrogenase accessory factor-like"/>
    <property type="match status" value="1"/>
</dbReference>
<accession>A0A7Z2YDC2</accession>
<sequence length="215" mass="23684">MASISEALSQSVAQKLAHAMLALNYHQPTKLIELLNANLSGKVSEEALNTITPKRWRAMASKLEGNFTRNQLDSAYTELTRVGDREAPPSPQQDNLEGQPIYVGITSNNGEEIDGHFGSCLRILIYKVTDLGFVLKEVREVDSDAKGEERAQYLVSLIDDCHILFTLSIGGPAAAKVTRAKVHPIKVKSPEKVSERLGELSDKLKVGYPRWIKSA</sequence>
<evidence type="ECO:0000313" key="4">
    <source>
        <dbReference type="EMBL" id="QIA63152.1"/>
    </source>
</evidence>
<proteinExistence type="inferred from homology"/>
<evidence type="ECO:0000259" key="3">
    <source>
        <dbReference type="Pfam" id="PF02579"/>
    </source>
</evidence>